<dbReference type="PANTHER" id="PTHR47017:SF1">
    <property type="entry name" value="ACYL-COA"/>
    <property type="match status" value="1"/>
</dbReference>
<evidence type="ECO:0000313" key="2">
    <source>
        <dbReference type="Proteomes" id="UP000304912"/>
    </source>
</evidence>
<dbReference type="RefSeq" id="WP_139756959.1">
    <property type="nucleotide sequence ID" value="NZ_CP039852.1"/>
</dbReference>
<dbReference type="Proteomes" id="UP000304912">
    <property type="component" value="Chromosome"/>
</dbReference>
<evidence type="ECO:0000313" key="1">
    <source>
        <dbReference type="EMBL" id="QCZ94218.1"/>
    </source>
</evidence>
<dbReference type="EMBL" id="CP039852">
    <property type="protein sequence ID" value="QCZ94218.1"/>
    <property type="molecule type" value="Genomic_DNA"/>
</dbReference>
<keyword evidence="1" id="KW-0808">Transferase</keyword>
<dbReference type="InterPro" id="IPR016181">
    <property type="entry name" value="Acyl_CoA_acyltransferase"/>
</dbReference>
<gene>
    <name evidence="1" type="ORF">FBQ74_12395</name>
</gene>
<name>A0A5B7YF39_9ALTE</name>
<dbReference type="PANTHER" id="PTHR47017">
    <property type="entry name" value="ACYL-COA"/>
    <property type="match status" value="1"/>
</dbReference>
<dbReference type="InterPro" id="IPR007434">
    <property type="entry name" value="FemAB-like"/>
</dbReference>
<dbReference type="KEGG" id="salk:FBQ74_12395"/>
<organism evidence="1 2">
    <name type="scientific">Salinimonas iocasae</name>
    <dbReference type="NCBI Taxonomy" id="2572577"/>
    <lineage>
        <taxon>Bacteria</taxon>
        <taxon>Pseudomonadati</taxon>
        <taxon>Pseudomonadota</taxon>
        <taxon>Gammaproteobacteria</taxon>
        <taxon>Alteromonadales</taxon>
        <taxon>Alteromonadaceae</taxon>
        <taxon>Alteromonas/Salinimonas group</taxon>
        <taxon>Salinimonas</taxon>
    </lineage>
</organism>
<dbReference type="SUPFAM" id="SSF55729">
    <property type="entry name" value="Acyl-CoA N-acyltransferases (Nat)"/>
    <property type="match status" value="1"/>
</dbReference>
<dbReference type="Gene3D" id="3.40.630.30">
    <property type="match status" value="1"/>
</dbReference>
<proteinExistence type="predicted"/>
<dbReference type="AlphaFoldDB" id="A0A5B7YF39"/>
<keyword evidence="2" id="KW-1185">Reference proteome</keyword>
<dbReference type="GO" id="GO:0016740">
    <property type="term" value="F:transferase activity"/>
    <property type="evidence" value="ECO:0007669"/>
    <property type="project" value="UniProtKB-KW"/>
</dbReference>
<dbReference type="OrthoDB" id="9776898at2"/>
<protein>
    <submittedName>
        <fullName evidence="1">N-acetyltransferase</fullName>
    </submittedName>
</protein>
<accession>A0A5B7YF39</accession>
<dbReference type="Pfam" id="PF04339">
    <property type="entry name" value="FemAB_like"/>
    <property type="match status" value="1"/>
</dbReference>
<sequence length="403" mass="46137">MGYQTEFFNSLSHISASQWCSLNTSGTPFLSHTFLSLLENTGCVGDETGWQPHHMAVFDGDKLIAVVPGYIKYDSYGEYVFDHGWANAYHQHGLAYYPKWVNAVPFTPVTGPRFLLHPDYDVTQLTLYVAEQIKCQLPDIVSSAHILFPPGATARQLEALDFPRRYSVQFQWYNYDYQTFDDFLQALTSRKRKSIKKARNQLAQQGVTVERKTAENISREDIAFFIRCYQATYLKRSGHTGYLNEAFFYQLAETLADKLLLVVASTSDGPCASALLLFDEHALYGRYWGALEDINELHFECCYYQGIEFSIENNLRYFNPGTQGEHKLIRGFEPVFCNSCHHLFEPVFHHAVKDFLHRETPAIAGYFKQATDVLPYNDKAKQQLNVFTNSSVDNDITTTTTEN</sequence>
<reference evidence="1 2" key="1">
    <citation type="submission" date="2019-04" db="EMBL/GenBank/DDBJ databases">
        <title>Salinimonas iocasae sp. nov., a halophilic bacterium isolated from the outer tube casing of tubeworms in Okinawa Trough.</title>
        <authorList>
            <person name="Zhang H."/>
            <person name="Wang H."/>
            <person name="Li C."/>
        </authorList>
    </citation>
    <scope>NUCLEOTIDE SEQUENCE [LARGE SCALE GENOMIC DNA]</scope>
    <source>
        <strain evidence="1 2">KX18D6</strain>
    </source>
</reference>